<gene>
    <name evidence="2" type="ORF">CONPUDRAFT_90851</name>
</gene>
<dbReference type="EMBL" id="JH711579">
    <property type="protein sequence ID" value="EIW80830.1"/>
    <property type="molecule type" value="Genomic_DNA"/>
</dbReference>
<evidence type="ECO:0000256" key="1">
    <source>
        <dbReference type="RuleBase" id="RU000487"/>
    </source>
</evidence>
<comment type="similarity">
    <text evidence="1">Belongs to the actin family.</text>
</comment>
<dbReference type="PANTHER" id="PTHR11937">
    <property type="entry name" value="ACTIN"/>
    <property type="match status" value="1"/>
</dbReference>
<organism evidence="2 3">
    <name type="scientific">Coniophora puteana (strain RWD-64-598)</name>
    <name type="common">Brown rot fungus</name>
    <dbReference type="NCBI Taxonomy" id="741705"/>
    <lineage>
        <taxon>Eukaryota</taxon>
        <taxon>Fungi</taxon>
        <taxon>Dikarya</taxon>
        <taxon>Basidiomycota</taxon>
        <taxon>Agaricomycotina</taxon>
        <taxon>Agaricomycetes</taxon>
        <taxon>Agaricomycetidae</taxon>
        <taxon>Boletales</taxon>
        <taxon>Coniophorineae</taxon>
        <taxon>Coniophoraceae</taxon>
        <taxon>Coniophora</taxon>
    </lineage>
</organism>
<name>A0A5M3MP69_CONPW</name>
<accession>A0A5M3MP69</accession>
<dbReference type="Gene3D" id="3.90.640.10">
    <property type="entry name" value="Actin, Chain A, domain 4"/>
    <property type="match status" value="1"/>
</dbReference>
<dbReference type="OrthoDB" id="7340501at2759"/>
<sequence length="364" mass="40057">MNEPAVLILDVNSGDAKVIDSGTDACKAGSSLKLSTSPDYRSLRPIEYGRITDWNAAEALWRHTLIDELHIRPDDRAILMTEAPLTSKHDREKTTQTMFESLTVSALHIATQPELAMCASGRGTTGVVVDSGDGATHVVPVVDGVAVENAITALNIAGSDLTDYMAYRLNERGISRFEWRGAWSEGHAVAREIKERLCYVAVDWEKEVLNANVQHSEDDEAFELPDGQSLAVGNERFYTTEVLFQPSILGLDVAGLQYTTYNVIHKCDTDLYGPLFGNIILVGGNTMFPGLSQRFKSELTSLNHDPNTSIDVYVPPDPRVSVWIGGSIVTSLSTFKDMCVSRTEYDEVGPAVVYRKHIKALYID</sequence>
<dbReference type="Pfam" id="PF00022">
    <property type="entry name" value="Actin"/>
    <property type="match status" value="2"/>
</dbReference>
<dbReference type="InterPro" id="IPR043129">
    <property type="entry name" value="ATPase_NBD"/>
</dbReference>
<keyword evidence="3" id="KW-1185">Reference proteome</keyword>
<dbReference type="AlphaFoldDB" id="A0A5M3MP69"/>
<dbReference type="GeneID" id="19211415"/>
<evidence type="ECO:0000313" key="3">
    <source>
        <dbReference type="Proteomes" id="UP000053558"/>
    </source>
</evidence>
<evidence type="ECO:0000313" key="2">
    <source>
        <dbReference type="EMBL" id="EIW80830.1"/>
    </source>
</evidence>
<proteinExistence type="inferred from homology"/>
<dbReference type="InterPro" id="IPR004000">
    <property type="entry name" value="Actin"/>
</dbReference>
<reference evidence="3" key="1">
    <citation type="journal article" date="2012" name="Science">
        <title>The Paleozoic origin of enzymatic lignin decomposition reconstructed from 31 fungal genomes.</title>
        <authorList>
            <person name="Floudas D."/>
            <person name="Binder M."/>
            <person name="Riley R."/>
            <person name="Barry K."/>
            <person name="Blanchette R.A."/>
            <person name="Henrissat B."/>
            <person name="Martinez A.T."/>
            <person name="Otillar R."/>
            <person name="Spatafora J.W."/>
            <person name="Yadav J.S."/>
            <person name="Aerts A."/>
            <person name="Benoit I."/>
            <person name="Boyd A."/>
            <person name="Carlson A."/>
            <person name="Copeland A."/>
            <person name="Coutinho P.M."/>
            <person name="de Vries R.P."/>
            <person name="Ferreira P."/>
            <person name="Findley K."/>
            <person name="Foster B."/>
            <person name="Gaskell J."/>
            <person name="Glotzer D."/>
            <person name="Gorecki P."/>
            <person name="Heitman J."/>
            <person name="Hesse C."/>
            <person name="Hori C."/>
            <person name="Igarashi K."/>
            <person name="Jurgens J.A."/>
            <person name="Kallen N."/>
            <person name="Kersten P."/>
            <person name="Kohler A."/>
            <person name="Kuees U."/>
            <person name="Kumar T.K.A."/>
            <person name="Kuo A."/>
            <person name="LaButti K."/>
            <person name="Larrondo L.F."/>
            <person name="Lindquist E."/>
            <person name="Ling A."/>
            <person name="Lombard V."/>
            <person name="Lucas S."/>
            <person name="Lundell T."/>
            <person name="Martin R."/>
            <person name="McLaughlin D.J."/>
            <person name="Morgenstern I."/>
            <person name="Morin E."/>
            <person name="Murat C."/>
            <person name="Nagy L.G."/>
            <person name="Nolan M."/>
            <person name="Ohm R.A."/>
            <person name="Patyshakuliyeva A."/>
            <person name="Rokas A."/>
            <person name="Ruiz-Duenas F.J."/>
            <person name="Sabat G."/>
            <person name="Salamov A."/>
            <person name="Samejima M."/>
            <person name="Schmutz J."/>
            <person name="Slot J.C."/>
            <person name="St John F."/>
            <person name="Stenlid J."/>
            <person name="Sun H."/>
            <person name="Sun S."/>
            <person name="Syed K."/>
            <person name="Tsang A."/>
            <person name="Wiebenga A."/>
            <person name="Young D."/>
            <person name="Pisabarro A."/>
            <person name="Eastwood D.C."/>
            <person name="Martin F."/>
            <person name="Cullen D."/>
            <person name="Grigoriev I.V."/>
            <person name="Hibbett D.S."/>
        </authorList>
    </citation>
    <scope>NUCLEOTIDE SEQUENCE [LARGE SCALE GENOMIC DNA]</scope>
    <source>
        <strain evidence="3">RWD-64-598 SS2</strain>
    </source>
</reference>
<dbReference type="Proteomes" id="UP000053558">
    <property type="component" value="Unassembled WGS sequence"/>
</dbReference>
<dbReference type="OMA" id="TSFQNMW"/>
<dbReference type="SMART" id="SM00268">
    <property type="entry name" value="ACTIN"/>
    <property type="match status" value="1"/>
</dbReference>
<dbReference type="KEGG" id="cput:CONPUDRAFT_90851"/>
<dbReference type="Gene3D" id="3.30.420.40">
    <property type="match status" value="2"/>
</dbReference>
<protein>
    <submittedName>
        <fullName evidence="2">Actin-66</fullName>
    </submittedName>
</protein>
<dbReference type="SUPFAM" id="SSF53067">
    <property type="entry name" value="Actin-like ATPase domain"/>
    <property type="match status" value="2"/>
</dbReference>
<dbReference type="RefSeq" id="XP_007769674.1">
    <property type="nucleotide sequence ID" value="XM_007771484.1"/>
</dbReference>
<dbReference type="PRINTS" id="PR00190">
    <property type="entry name" value="ACTIN"/>
</dbReference>
<comment type="caution">
    <text evidence="2">The sequence shown here is derived from an EMBL/GenBank/DDBJ whole genome shotgun (WGS) entry which is preliminary data.</text>
</comment>